<dbReference type="PROSITE" id="PS50071">
    <property type="entry name" value="HOMEOBOX_2"/>
    <property type="match status" value="1"/>
</dbReference>
<evidence type="ECO:0000313" key="10">
    <source>
        <dbReference type="Proteomes" id="UP001286313"/>
    </source>
</evidence>
<keyword evidence="3 5" id="KW-0371">Homeobox</keyword>
<comment type="subcellular location">
    <subcellularLocation>
        <location evidence="1 5 6">Nucleus</location>
    </subcellularLocation>
</comment>
<dbReference type="GO" id="GO:0000977">
    <property type="term" value="F:RNA polymerase II transcription regulatory region sequence-specific DNA binding"/>
    <property type="evidence" value="ECO:0007669"/>
    <property type="project" value="TreeGrafter"/>
</dbReference>
<dbReference type="InterPro" id="IPR050649">
    <property type="entry name" value="Paired_Homeobox_TFs"/>
</dbReference>
<reference evidence="9" key="1">
    <citation type="submission" date="2023-10" db="EMBL/GenBank/DDBJ databases">
        <title>Genome assemblies of two species of porcelain crab, Petrolisthes cinctipes and Petrolisthes manimaculis (Anomura: Porcellanidae).</title>
        <authorList>
            <person name="Angst P."/>
        </authorList>
    </citation>
    <scope>NUCLEOTIDE SEQUENCE</scope>
    <source>
        <strain evidence="9">PB745_01</strain>
        <tissue evidence="9">Gill</tissue>
    </source>
</reference>
<dbReference type="InterPro" id="IPR001356">
    <property type="entry name" value="HD"/>
</dbReference>
<dbReference type="SMART" id="SM00389">
    <property type="entry name" value="HOX"/>
    <property type="match status" value="1"/>
</dbReference>
<feature type="compositionally biased region" description="Gly residues" evidence="7">
    <location>
        <begin position="206"/>
        <end position="222"/>
    </location>
</feature>
<dbReference type="InterPro" id="IPR017970">
    <property type="entry name" value="Homeobox_CS"/>
</dbReference>
<evidence type="ECO:0000313" key="9">
    <source>
        <dbReference type="EMBL" id="KAK3853202.1"/>
    </source>
</evidence>
<evidence type="ECO:0000256" key="3">
    <source>
        <dbReference type="ARBA" id="ARBA00023155"/>
    </source>
</evidence>
<dbReference type="FunFam" id="1.10.10.60:FF:000035">
    <property type="entry name" value="paired box protein Pax-3 isoform X2"/>
    <property type="match status" value="1"/>
</dbReference>
<dbReference type="PROSITE" id="PS00027">
    <property type="entry name" value="HOMEOBOX_1"/>
    <property type="match status" value="1"/>
</dbReference>
<sequence>MNVMTTGRVFYDMSGETYELGSDADDGSEDEDDPQMMLKRKQRRSRTTFTAHQLDELEKAFERTQYPDIYTREELAQRTKLTEARIQVWFSNRRARLRKQMASGSMSNFNAMGLPMSYHSAPSSYMFQGFSDHTAASFSAQAQDGSGLYQSGTAGTLHQGALASEARVANMNAAAAAAAASSYPSMSAALSSTCTNSPFNSPLGTQPGGGMCGVQGGGGGSAGVTSPLTSAAAPSWASNQLRGAMSGAATSPPTAPTALTPSSFPHGLAHHPRPPAQHFPAPVYSWY</sequence>
<keyword evidence="10" id="KW-1185">Reference proteome</keyword>
<proteinExistence type="predicted"/>
<evidence type="ECO:0000256" key="5">
    <source>
        <dbReference type="PROSITE-ProRule" id="PRU00108"/>
    </source>
</evidence>
<dbReference type="Proteomes" id="UP001286313">
    <property type="component" value="Unassembled WGS sequence"/>
</dbReference>
<evidence type="ECO:0000256" key="6">
    <source>
        <dbReference type="RuleBase" id="RU000682"/>
    </source>
</evidence>
<accession>A0AAE1BN40</accession>
<feature type="compositionally biased region" description="Low complexity" evidence="7">
    <location>
        <begin position="246"/>
        <end position="263"/>
    </location>
</feature>
<evidence type="ECO:0000256" key="7">
    <source>
        <dbReference type="SAM" id="MobiDB-lite"/>
    </source>
</evidence>
<feature type="region of interest" description="Disordered" evidence="7">
    <location>
        <begin position="19"/>
        <end position="44"/>
    </location>
</feature>
<dbReference type="EMBL" id="JAWQEG010007054">
    <property type="protein sequence ID" value="KAK3853202.1"/>
    <property type="molecule type" value="Genomic_DNA"/>
</dbReference>
<gene>
    <name evidence="9" type="ORF">Pcinc_040245</name>
</gene>
<evidence type="ECO:0000259" key="8">
    <source>
        <dbReference type="PROSITE" id="PS50071"/>
    </source>
</evidence>
<organism evidence="9 10">
    <name type="scientific">Petrolisthes cinctipes</name>
    <name type="common">Flat porcelain crab</name>
    <dbReference type="NCBI Taxonomy" id="88211"/>
    <lineage>
        <taxon>Eukaryota</taxon>
        <taxon>Metazoa</taxon>
        <taxon>Ecdysozoa</taxon>
        <taxon>Arthropoda</taxon>
        <taxon>Crustacea</taxon>
        <taxon>Multicrustacea</taxon>
        <taxon>Malacostraca</taxon>
        <taxon>Eumalacostraca</taxon>
        <taxon>Eucarida</taxon>
        <taxon>Decapoda</taxon>
        <taxon>Pleocyemata</taxon>
        <taxon>Anomura</taxon>
        <taxon>Galatheoidea</taxon>
        <taxon>Porcellanidae</taxon>
        <taxon>Petrolisthes</taxon>
    </lineage>
</organism>
<evidence type="ECO:0000256" key="2">
    <source>
        <dbReference type="ARBA" id="ARBA00023125"/>
    </source>
</evidence>
<keyword evidence="4 5" id="KW-0539">Nucleus</keyword>
<feature type="compositionally biased region" description="Acidic residues" evidence="7">
    <location>
        <begin position="22"/>
        <end position="34"/>
    </location>
</feature>
<feature type="domain" description="Homeobox" evidence="8">
    <location>
        <begin position="40"/>
        <end position="100"/>
    </location>
</feature>
<evidence type="ECO:0000256" key="1">
    <source>
        <dbReference type="ARBA" id="ARBA00004123"/>
    </source>
</evidence>
<dbReference type="GO" id="GO:0005634">
    <property type="term" value="C:nucleus"/>
    <property type="evidence" value="ECO:0007669"/>
    <property type="project" value="UniProtKB-SubCell"/>
</dbReference>
<dbReference type="GO" id="GO:0000981">
    <property type="term" value="F:DNA-binding transcription factor activity, RNA polymerase II-specific"/>
    <property type="evidence" value="ECO:0007669"/>
    <property type="project" value="InterPro"/>
</dbReference>
<name>A0AAE1BN40_PETCI</name>
<feature type="DNA-binding region" description="Homeobox" evidence="5">
    <location>
        <begin position="42"/>
        <end position="101"/>
    </location>
</feature>
<evidence type="ECO:0000256" key="4">
    <source>
        <dbReference type="ARBA" id="ARBA00023242"/>
    </source>
</evidence>
<dbReference type="Gene3D" id="1.10.10.60">
    <property type="entry name" value="Homeodomain-like"/>
    <property type="match status" value="1"/>
</dbReference>
<dbReference type="PANTHER" id="PTHR24329:SF543">
    <property type="entry name" value="FI01017P-RELATED"/>
    <property type="match status" value="1"/>
</dbReference>
<keyword evidence="2 5" id="KW-0238">DNA-binding</keyword>
<dbReference type="AlphaFoldDB" id="A0AAE1BN40"/>
<protein>
    <recommendedName>
        <fullName evidence="8">Homeobox domain-containing protein</fullName>
    </recommendedName>
</protein>
<feature type="region of interest" description="Disordered" evidence="7">
    <location>
        <begin position="206"/>
        <end position="275"/>
    </location>
</feature>
<dbReference type="CDD" id="cd00086">
    <property type="entry name" value="homeodomain"/>
    <property type="match status" value="1"/>
</dbReference>
<dbReference type="Pfam" id="PF00046">
    <property type="entry name" value="Homeodomain"/>
    <property type="match status" value="1"/>
</dbReference>
<comment type="caution">
    <text evidence="9">The sequence shown here is derived from an EMBL/GenBank/DDBJ whole genome shotgun (WGS) entry which is preliminary data.</text>
</comment>
<dbReference type="SUPFAM" id="SSF46689">
    <property type="entry name" value="Homeodomain-like"/>
    <property type="match status" value="1"/>
</dbReference>
<dbReference type="PANTHER" id="PTHR24329">
    <property type="entry name" value="HOMEOBOX PROTEIN ARISTALESS"/>
    <property type="match status" value="1"/>
</dbReference>
<dbReference type="InterPro" id="IPR009057">
    <property type="entry name" value="Homeodomain-like_sf"/>
</dbReference>